<sequence length="364" mass="40349">MFFKFMVAISLLLQIVILPQQAGAVDELVRQVREQTAKSNTTCILVFGDSSVDPGNNNYIPTTNKGNFPPYGKNFDNGTSTGRFSNGKLATDFIAEAFGYRNIVRGFLEPHMEKEDMLHGVSFASAGSGYDDLTANLTNVLTITKQVEYLMHYKIHLSRLIGKARAAETLQKAVYILSFGTNDFIQNYFEEFDRAKQFTVVQYQNYLISRMALAITKMQRIGARKVAVVGVPPLGCFPLIEMIRDDDNKCDGPLDSVAISFNSMIKQKLAVLSKSLHIRTAYIDIYGSIMSAVQNPKQYGFVETAKGCCGTGTVEFGDTCKGLSTCADPTKYVYWDAVHPTETMYRIVADDALRAIVLGDFLAN</sequence>
<dbReference type="InterPro" id="IPR036514">
    <property type="entry name" value="SGNH_hydro_sf"/>
</dbReference>
<gene>
    <name evidence="3" type="ORF">DCAR_0207415</name>
</gene>
<organism evidence="3 4">
    <name type="scientific">Daucus carota subsp. sativus</name>
    <name type="common">Carrot</name>
    <dbReference type="NCBI Taxonomy" id="79200"/>
    <lineage>
        <taxon>Eukaryota</taxon>
        <taxon>Viridiplantae</taxon>
        <taxon>Streptophyta</taxon>
        <taxon>Embryophyta</taxon>
        <taxon>Tracheophyta</taxon>
        <taxon>Spermatophyta</taxon>
        <taxon>Magnoliopsida</taxon>
        <taxon>eudicotyledons</taxon>
        <taxon>Gunneridae</taxon>
        <taxon>Pentapetalae</taxon>
        <taxon>asterids</taxon>
        <taxon>campanulids</taxon>
        <taxon>Apiales</taxon>
        <taxon>Apiaceae</taxon>
        <taxon>Apioideae</taxon>
        <taxon>Scandiceae</taxon>
        <taxon>Daucinae</taxon>
        <taxon>Daucus</taxon>
        <taxon>Daucus sect. Daucus</taxon>
    </lineage>
</organism>
<evidence type="ECO:0000256" key="1">
    <source>
        <dbReference type="ARBA" id="ARBA00008668"/>
    </source>
</evidence>
<feature type="chain" id="PRO_5042025224" evidence="2">
    <location>
        <begin position="25"/>
        <end position="364"/>
    </location>
</feature>
<keyword evidence="2" id="KW-0732">Signal</keyword>
<dbReference type="SUPFAM" id="SSF52266">
    <property type="entry name" value="SGNH hydrolase"/>
    <property type="match status" value="1"/>
</dbReference>
<name>A0AAF0WGK6_DAUCS</name>
<dbReference type="InterPro" id="IPR001087">
    <property type="entry name" value="GDSL"/>
</dbReference>
<evidence type="ECO:0000313" key="3">
    <source>
        <dbReference type="EMBL" id="WOG88181.1"/>
    </source>
</evidence>
<dbReference type="InterPro" id="IPR035669">
    <property type="entry name" value="SGNH_plant_lipase-like"/>
</dbReference>
<dbReference type="CDD" id="cd01837">
    <property type="entry name" value="SGNH_plant_lipase_like"/>
    <property type="match status" value="1"/>
</dbReference>
<dbReference type="Proteomes" id="UP000077755">
    <property type="component" value="Chromosome 2"/>
</dbReference>
<proteinExistence type="inferred from homology"/>
<reference evidence="3" key="2">
    <citation type="submission" date="2022-03" db="EMBL/GenBank/DDBJ databases">
        <title>Draft title - Genomic analysis of global carrot germplasm unveils the trajectory of domestication and the origin of high carotenoid orange carrot.</title>
        <authorList>
            <person name="Iorizzo M."/>
            <person name="Ellison S."/>
            <person name="Senalik D."/>
            <person name="Macko-Podgorni A."/>
            <person name="Grzebelus D."/>
            <person name="Bostan H."/>
            <person name="Rolling W."/>
            <person name="Curaba J."/>
            <person name="Simon P."/>
        </authorList>
    </citation>
    <scope>NUCLEOTIDE SEQUENCE</scope>
    <source>
        <tissue evidence="3">Leaf</tissue>
    </source>
</reference>
<dbReference type="Pfam" id="PF00657">
    <property type="entry name" value="Lipase_GDSL"/>
    <property type="match status" value="1"/>
</dbReference>
<evidence type="ECO:0000256" key="2">
    <source>
        <dbReference type="SAM" id="SignalP"/>
    </source>
</evidence>
<evidence type="ECO:0000313" key="4">
    <source>
        <dbReference type="Proteomes" id="UP000077755"/>
    </source>
</evidence>
<dbReference type="PANTHER" id="PTHR45642:SF7">
    <property type="entry name" value="GDSL ESTERASE_LIPASE"/>
    <property type="match status" value="1"/>
</dbReference>
<feature type="signal peptide" evidence="2">
    <location>
        <begin position="1"/>
        <end position="24"/>
    </location>
</feature>
<dbReference type="Gene3D" id="3.40.50.1110">
    <property type="entry name" value="SGNH hydrolase"/>
    <property type="match status" value="1"/>
</dbReference>
<dbReference type="InterPro" id="IPR050592">
    <property type="entry name" value="GDSL_lipolytic_enzyme"/>
</dbReference>
<accession>A0AAF0WGK6</accession>
<dbReference type="GO" id="GO:0016788">
    <property type="term" value="F:hydrolase activity, acting on ester bonds"/>
    <property type="evidence" value="ECO:0007669"/>
    <property type="project" value="InterPro"/>
</dbReference>
<reference evidence="3" key="1">
    <citation type="journal article" date="2016" name="Nat. Genet.">
        <title>A high-quality carrot genome assembly provides new insights into carotenoid accumulation and asterid genome evolution.</title>
        <authorList>
            <person name="Iorizzo M."/>
            <person name="Ellison S."/>
            <person name="Senalik D."/>
            <person name="Zeng P."/>
            <person name="Satapoomin P."/>
            <person name="Huang J."/>
            <person name="Bowman M."/>
            <person name="Iovene M."/>
            <person name="Sanseverino W."/>
            <person name="Cavagnaro P."/>
            <person name="Yildiz M."/>
            <person name="Macko-Podgorni A."/>
            <person name="Moranska E."/>
            <person name="Grzebelus E."/>
            <person name="Grzebelus D."/>
            <person name="Ashrafi H."/>
            <person name="Zheng Z."/>
            <person name="Cheng S."/>
            <person name="Spooner D."/>
            <person name="Van Deynze A."/>
            <person name="Simon P."/>
        </authorList>
    </citation>
    <scope>NUCLEOTIDE SEQUENCE</scope>
    <source>
        <tissue evidence="3">Leaf</tissue>
    </source>
</reference>
<dbReference type="EMBL" id="CP093344">
    <property type="protein sequence ID" value="WOG88181.1"/>
    <property type="molecule type" value="Genomic_DNA"/>
</dbReference>
<comment type="similarity">
    <text evidence="1">Belongs to the 'GDSL' lipolytic enzyme family.</text>
</comment>
<keyword evidence="4" id="KW-1185">Reference proteome</keyword>
<dbReference type="PANTHER" id="PTHR45642">
    <property type="entry name" value="GDSL ESTERASE/LIPASE EXL3"/>
    <property type="match status" value="1"/>
</dbReference>
<protein>
    <submittedName>
        <fullName evidence="3">Uncharacterized protein</fullName>
    </submittedName>
</protein>
<dbReference type="AlphaFoldDB" id="A0AAF0WGK6"/>